<dbReference type="InterPro" id="IPR018619">
    <property type="entry name" value="Hyccin"/>
</dbReference>
<feature type="non-terminal residue" evidence="8">
    <location>
        <position position="1"/>
    </location>
</feature>
<reference evidence="8" key="1">
    <citation type="submission" date="2021-07" db="EMBL/GenBank/DDBJ databases">
        <authorList>
            <person name="Catto M.A."/>
            <person name="Jacobson A."/>
            <person name="Kennedy G."/>
            <person name="Labadie P."/>
            <person name="Hunt B.G."/>
            <person name="Srinivasan R."/>
        </authorList>
    </citation>
    <scope>NUCLEOTIDE SEQUENCE</scope>
    <source>
        <strain evidence="8">PL_HMW_Pooled</strain>
        <tissue evidence="8">Head</tissue>
    </source>
</reference>
<comment type="similarity">
    <text evidence="6">Belongs to the Hyccin family.</text>
</comment>
<dbReference type="EMBL" id="JAHWGI010001412">
    <property type="protein sequence ID" value="KAK3930720.1"/>
    <property type="molecule type" value="Genomic_DNA"/>
</dbReference>
<dbReference type="Proteomes" id="UP001219518">
    <property type="component" value="Unassembled WGS sequence"/>
</dbReference>
<proteinExistence type="inferred from homology"/>
<feature type="compositionally biased region" description="Polar residues" evidence="7">
    <location>
        <begin position="454"/>
        <end position="465"/>
    </location>
</feature>
<keyword evidence="9" id="KW-1185">Reference proteome</keyword>
<evidence type="ECO:0000313" key="9">
    <source>
        <dbReference type="Proteomes" id="UP001219518"/>
    </source>
</evidence>
<evidence type="ECO:0000256" key="2">
    <source>
        <dbReference type="ARBA" id="ARBA00004514"/>
    </source>
</evidence>
<organism evidence="8 9">
    <name type="scientific">Frankliniella fusca</name>
    <dbReference type="NCBI Taxonomy" id="407009"/>
    <lineage>
        <taxon>Eukaryota</taxon>
        <taxon>Metazoa</taxon>
        <taxon>Ecdysozoa</taxon>
        <taxon>Arthropoda</taxon>
        <taxon>Hexapoda</taxon>
        <taxon>Insecta</taxon>
        <taxon>Pterygota</taxon>
        <taxon>Neoptera</taxon>
        <taxon>Paraneoptera</taxon>
        <taxon>Thysanoptera</taxon>
        <taxon>Terebrantia</taxon>
        <taxon>Thripoidea</taxon>
        <taxon>Thripidae</taxon>
        <taxon>Frankliniella</taxon>
    </lineage>
</organism>
<comment type="caution">
    <text evidence="8">The sequence shown here is derived from an EMBL/GenBank/DDBJ whole genome shotgun (WGS) entry which is preliminary data.</text>
</comment>
<keyword evidence="4" id="KW-0963">Cytoplasm</keyword>
<feature type="region of interest" description="Disordered" evidence="7">
    <location>
        <begin position="505"/>
        <end position="554"/>
    </location>
</feature>
<feature type="region of interest" description="Disordered" evidence="7">
    <location>
        <begin position="396"/>
        <end position="470"/>
    </location>
</feature>
<gene>
    <name evidence="8" type="ORF">KUF71_024077</name>
</gene>
<feature type="region of interest" description="Disordered" evidence="7">
    <location>
        <begin position="370"/>
        <end position="389"/>
    </location>
</feature>
<dbReference type="PANTHER" id="PTHR31220">
    <property type="entry name" value="HYCCIN RELATED"/>
    <property type="match status" value="1"/>
</dbReference>
<sequence>DVSCNNNFEFFFKFQNVIDKMTEQLVREWLSDYAVLSPVEAHTFVASLEHNQELVSSIYTVLEGRDHYQKLVDPVCTQLFAFYRSKEPELQKFTIQFIPTLVYVYLNSVSCGKKKNYWSVETLLIGIYNLEVVDESGQPKVVSFRLPSLAQSSIYHETMHLDPASLTQKELRRLEECNTRLISWGPLPQVESLNAQNRLKTMTALLFVYNRHLSRFHKSALEKLCRVCSKIAAQGFTRVSSHPHSNSSASLSPQRPPPRIPVSSQFLLELLHAIYFAMFNELSSMAVQALEDVHFRGCYECLPDIMLVAGAIRNSIKDTPSGKKPVLLCLYICQALDGPMGISMAVSPATNTVTVSKSMITNASFRTKKLPDDIPIQQPADGPAADVKDPKNLMSISEEKEDDTVGTAVPERLTPRGSSLRAPSGMSLPKLPNLQALVGKRGRKEGSQERKVTPPQQNKSSSKISALNGDSFELDSLRKKGNSENGVLSMDDGADSIDSVDKASADSIENLTNNGGPPSDSGSFMTVDSGDTIDGDNVAANSSATPLLGRKGNAAEIENRGSLQVSTV</sequence>
<evidence type="ECO:0000256" key="4">
    <source>
        <dbReference type="ARBA" id="ARBA00022490"/>
    </source>
</evidence>
<dbReference type="Pfam" id="PF09790">
    <property type="entry name" value="Hyccin"/>
    <property type="match status" value="1"/>
</dbReference>
<keyword evidence="5" id="KW-0472">Membrane</keyword>
<evidence type="ECO:0000256" key="5">
    <source>
        <dbReference type="ARBA" id="ARBA00023136"/>
    </source>
</evidence>
<dbReference type="PANTHER" id="PTHR31220:SF1">
    <property type="entry name" value="GH21176P"/>
    <property type="match status" value="1"/>
</dbReference>
<dbReference type="GO" id="GO:0046854">
    <property type="term" value="P:phosphatidylinositol phosphate biosynthetic process"/>
    <property type="evidence" value="ECO:0007669"/>
    <property type="project" value="TreeGrafter"/>
</dbReference>
<evidence type="ECO:0000256" key="1">
    <source>
        <dbReference type="ARBA" id="ARBA00004236"/>
    </source>
</evidence>
<evidence type="ECO:0000313" key="8">
    <source>
        <dbReference type="EMBL" id="KAK3930720.1"/>
    </source>
</evidence>
<evidence type="ECO:0000256" key="6">
    <source>
        <dbReference type="ARBA" id="ARBA00034482"/>
    </source>
</evidence>
<dbReference type="GO" id="GO:0005829">
    <property type="term" value="C:cytosol"/>
    <property type="evidence" value="ECO:0007669"/>
    <property type="project" value="UniProtKB-SubCell"/>
</dbReference>
<comment type="subcellular location">
    <subcellularLocation>
        <location evidence="1">Cell membrane</location>
    </subcellularLocation>
    <subcellularLocation>
        <location evidence="2">Cytoplasm</location>
        <location evidence="2">Cytosol</location>
    </subcellularLocation>
</comment>
<dbReference type="GO" id="GO:0072659">
    <property type="term" value="P:protein localization to plasma membrane"/>
    <property type="evidence" value="ECO:0007669"/>
    <property type="project" value="TreeGrafter"/>
</dbReference>
<feature type="compositionally biased region" description="Polar residues" evidence="7">
    <location>
        <begin position="507"/>
        <end position="526"/>
    </location>
</feature>
<reference evidence="8" key="2">
    <citation type="journal article" date="2023" name="BMC Genomics">
        <title>Pest status, molecular evolution, and epigenetic factors derived from the genome assembly of Frankliniella fusca, a thysanopteran phytovirus vector.</title>
        <authorList>
            <person name="Catto M.A."/>
            <person name="Labadie P.E."/>
            <person name="Jacobson A.L."/>
            <person name="Kennedy G.G."/>
            <person name="Srinivasan R."/>
            <person name="Hunt B.G."/>
        </authorList>
    </citation>
    <scope>NUCLEOTIDE SEQUENCE</scope>
    <source>
        <strain evidence="8">PL_HMW_Pooled</strain>
    </source>
</reference>
<dbReference type="GO" id="GO:0005886">
    <property type="term" value="C:plasma membrane"/>
    <property type="evidence" value="ECO:0007669"/>
    <property type="project" value="UniProtKB-SubCell"/>
</dbReference>
<protein>
    <submittedName>
        <fullName evidence="8">Hyccin</fullName>
    </submittedName>
</protein>
<keyword evidence="3" id="KW-1003">Cell membrane</keyword>
<accession>A0AAE1I1R6</accession>
<dbReference type="AlphaFoldDB" id="A0AAE1I1R6"/>
<name>A0AAE1I1R6_9NEOP</name>
<evidence type="ECO:0000256" key="7">
    <source>
        <dbReference type="SAM" id="MobiDB-lite"/>
    </source>
</evidence>
<evidence type="ECO:0000256" key="3">
    <source>
        <dbReference type="ARBA" id="ARBA00022475"/>
    </source>
</evidence>